<evidence type="ECO:0000313" key="2">
    <source>
        <dbReference type="Proteomes" id="UP000313359"/>
    </source>
</evidence>
<name>A0A5C2RXT7_9APHY</name>
<dbReference type="EMBL" id="ML122292">
    <property type="protein sequence ID" value="RPD55885.1"/>
    <property type="molecule type" value="Genomic_DNA"/>
</dbReference>
<sequence length="149" mass="16256">MATVPPASRGMAVAEPCKGSSAHYVVRDGVCIFLLFTCLLRIALRMVNVQQPASWQRFDSIGDWELSTAGGRVVLTGKAEVPAIVSKDGLERLQAVLVPRRTPSRPRTRLRVGRNRTNCRFLQSSVNGGLPASRLVPGPEKFCVWKIGA</sequence>
<accession>A0A5C2RXT7</accession>
<gene>
    <name evidence="1" type="ORF">L227DRAFT_296254</name>
</gene>
<protein>
    <submittedName>
        <fullName evidence="1">Uncharacterized protein</fullName>
    </submittedName>
</protein>
<dbReference type="AlphaFoldDB" id="A0A5C2RXT7"/>
<keyword evidence="2" id="KW-1185">Reference proteome</keyword>
<dbReference type="Proteomes" id="UP000313359">
    <property type="component" value="Unassembled WGS sequence"/>
</dbReference>
<organism evidence="1 2">
    <name type="scientific">Lentinus tigrinus ALCF2SS1-6</name>
    <dbReference type="NCBI Taxonomy" id="1328759"/>
    <lineage>
        <taxon>Eukaryota</taxon>
        <taxon>Fungi</taxon>
        <taxon>Dikarya</taxon>
        <taxon>Basidiomycota</taxon>
        <taxon>Agaricomycotina</taxon>
        <taxon>Agaricomycetes</taxon>
        <taxon>Polyporales</taxon>
        <taxon>Polyporaceae</taxon>
        <taxon>Lentinus</taxon>
    </lineage>
</organism>
<reference evidence="1" key="1">
    <citation type="journal article" date="2018" name="Genome Biol. Evol.">
        <title>Genomics and development of Lentinus tigrinus, a white-rot wood-decaying mushroom with dimorphic fruiting bodies.</title>
        <authorList>
            <person name="Wu B."/>
            <person name="Xu Z."/>
            <person name="Knudson A."/>
            <person name="Carlson A."/>
            <person name="Chen N."/>
            <person name="Kovaka S."/>
            <person name="LaButti K."/>
            <person name="Lipzen A."/>
            <person name="Pennachio C."/>
            <person name="Riley R."/>
            <person name="Schakwitz W."/>
            <person name="Umezawa K."/>
            <person name="Ohm R.A."/>
            <person name="Grigoriev I.V."/>
            <person name="Nagy L.G."/>
            <person name="Gibbons J."/>
            <person name="Hibbett D."/>
        </authorList>
    </citation>
    <scope>NUCLEOTIDE SEQUENCE [LARGE SCALE GENOMIC DNA]</scope>
    <source>
        <strain evidence="1">ALCF2SS1-6</strain>
    </source>
</reference>
<evidence type="ECO:0000313" key="1">
    <source>
        <dbReference type="EMBL" id="RPD55885.1"/>
    </source>
</evidence>
<proteinExistence type="predicted"/>